<dbReference type="SMART" id="SM00595">
    <property type="entry name" value="MADF"/>
    <property type="match status" value="1"/>
</dbReference>
<dbReference type="EMBL" id="AZBU02000003">
    <property type="protein sequence ID" value="TKR87894.1"/>
    <property type="molecule type" value="Genomic_DNA"/>
</dbReference>
<protein>
    <recommendedName>
        <fullName evidence="1">MADF domain-containing protein</fullName>
    </recommendedName>
</protein>
<comment type="caution">
    <text evidence="2">The sequence shown here is derived from an EMBL/GenBank/DDBJ whole genome shotgun (WGS) entry which is preliminary data.</text>
</comment>
<dbReference type="PANTHER" id="PTHR12243">
    <property type="entry name" value="MADF DOMAIN TRANSCRIPTION FACTOR"/>
    <property type="match status" value="1"/>
</dbReference>
<feature type="domain" description="MADF" evidence="1">
    <location>
        <begin position="21"/>
        <end position="109"/>
    </location>
</feature>
<reference evidence="2 3" key="1">
    <citation type="journal article" date="2015" name="Genome Biol.">
        <title>Comparative genomics of Steinernema reveals deeply conserved gene regulatory networks.</title>
        <authorList>
            <person name="Dillman A.R."/>
            <person name="Macchietto M."/>
            <person name="Porter C.F."/>
            <person name="Rogers A."/>
            <person name="Williams B."/>
            <person name="Antoshechkin I."/>
            <person name="Lee M.M."/>
            <person name="Goodwin Z."/>
            <person name="Lu X."/>
            <person name="Lewis E.E."/>
            <person name="Goodrich-Blair H."/>
            <person name="Stock S.P."/>
            <person name="Adams B.J."/>
            <person name="Sternberg P.W."/>
            <person name="Mortazavi A."/>
        </authorList>
    </citation>
    <scope>NUCLEOTIDE SEQUENCE [LARGE SCALE GENOMIC DNA]</scope>
    <source>
        <strain evidence="2 3">ALL</strain>
    </source>
</reference>
<accession>A0A4U5NXA3</accession>
<evidence type="ECO:0000313" key="3">
    <source>
        <dbReference type="Proteomes" id="UP000298663"/>
    </source>
</evidence>
<dbReference type="PANTHER" id="PTHR12243:SF67">
    <property type="entry name" value="COREPRESSOR OF PANGOLIN, ISOFORM A-RELATED"/>
    <property type="match status" value="1"/>
</dbReference>
<dbReference type="Pfam" id="PF10545">
    <property type="entry name" value="MADF_DNA_bdg"/>
    <property type="match status" value="1"/>
</dbReference>
<sequence length="221" mass="25320">MSTFANSANAPGVTVESAKNALIDYVRDNPILWDSHHLQYKDFELKQGMWEDCAHRLVELGYPCVAEDLPKQWKNLVDYYRHLKKKSNCGTAVRWCHYQAMTFLDRDYSTERPKSRSSPPMVVDGPPMKIVKREAEEEIDVEQQLMQFEPAAQEQMTPTTGAEVDTFARSQSDPVLEDVLGFVPMLRRVRNASITAYDNIIVEIHSEVLKTLRKTRAENGV</sequence>
<dbReference type="PROSITE" id="PS51029">
    <property type="entry name" value="MADF"/>
    <property type="match status" value="1"/>
</dbReference>
<evidence type="ECO:0000313" key="2">
    <source>
        <dbReference type="EMBL" id="TKR87894.1"/>
    </source>
</evidence>
<dbReference type="InterPro" id="IPR039353">
    <property type="entry name" value="TF_Adf1"/>
</dbReference>
<keyword evidence="3" id="KW-1185">Reference proteome</keyword>
<gene>
    <name evidence="2" type="ORF">L596_012224</name>
</gene>
<dbReference type="AlphaFoldDB" id="A0A4U5NXA3"/>
<dbReference type="OrthoDB" id="5779735at2759"/>
<dbReference type="InterPro" id="IPR006578">
    <property type="entry name" value="MADF-dom"/>
</dbReference>
<reference evidence="2 3" key="2">
    <citation type="journal article" date="2019" name="G3 (Bethesda)">
        <title>Hybrid Assembly of the Genome of the Entomopathogenic Nematode Steinernema carpocapsae Identifies the X-Chromosome.</title>
        <authorList>
            <person name="Serra L."/>
            <person name="Macchietto M."/>
            <person name="Macias-Munoz A."/>
            <person name="McGill C.J."/>
            <person name="Rodriguez I.M."/>
            <person name="Rodriguez B."/>
            <person name="Murad R."/>
            <person name="Mortazavi A."/>
        </authorList>
    </citation>
    <scope>NUCLEOTIDE SEQUENCE [LARGE SCALE GENOMIC DNA]</scope>
    <source>
        <strain evidence="2 3">ALL</strain>
    </source>
</reference>
<dbReference type="Proteomes" id="UP000298663">
    <property type="component" value="Unassembled WGS sequence"/>
</dbReference>
<proteinExistence type="predicted"/>
<evidence type="ECO:0000259" key="1">
    <source>
        <dbReference type="PROSITE" id="PS51029"/>
    </source>
</evidence>
<organism evidence="2 3">
    <name type="scientific">Steinernema carpocapsae</name>
    <name type="common">Entomopathogenic nematode</name>
    <dbReference type="NCBI Taxonomy" id="34508"/>
    <lineage>
        <taxon>Eukaryota</taxon>
        <taxon>Metazoa</taxon>
        <taxon>Ecdysozoa</taxon>
        <taxon>Nematoda</taxon>
        <taxon>Chromadorea</taxon>
        <taxon>Rhabditida</taxon>
        <taxon>Tylenchina</taxon>
        <taxon>Panagrolaimomorpha</taxon>
        <taxon>Strongyloidoidea</taxon>
        <taxon>Steinernematidae</taxon>
        <taxon>Steinernema</taxon>
    </lineage>
</organism>
<name>A0A4U5NXA3_STECR</name>